<reference evidence="2" key="1">
    <citation type="journal article" date="2014" name="Int. J. Syst. Evol. Microbiol.">
        <title>Complete genome sequence of Corynebacterium casei LMG S-19264T (=DSM 44701T), isolated from a smear-ripened cheese.</title>
        <authorList>
            <consortium name="US DOE Joint Genome Institute (JGI-PGF)"/>
            <person name="Walter F."/>
            <person name="Albersmeier A."/>
            <person name="Kalinowski J."/>
            <person name="Ruckert C."/>
        </authorList>
    </citation>
    <scope>NUCLEOTIDE SEQUENCE</scope>
    <source>
        <strain evidence="2">CGMCC 4.7372</strain>
    </source>
</reference>
<evidence type="ECO:0000313" key="3">
    <source>
        <dbReference type="Proteomes" id="UP000614239"/>
    </source>
</evidence>
<dbReference type="InterPro" id="IPR011009">
    <property type="entry name" value="Kinase-like_dom_sf"/>
</dbReference>
<keyword evidence="3" id="KW-1185">Reference proteome</keyword>
<dbReference type="EMBL" id="BMNJ01000004">
    <property type="protein sequence ID" value="GGO98767.1"/>
    <property type="molecule type" value="Genomic_DNA"/>
</dbReference>
<dbReference type="InterPro" id="IPR002575">
    <property type="entry name" value="Aminoglycoside_PTrfase"/>
</dbReference>
<name>A0A8H9HBQ1_9ACTO</name>
<gene>
    <name evidence="2" type="ORF">GCM10011612_14460</name>
</gene>
<comment type="caution">
    <text evidence="2">The sequence shown here is derived from an EMBL/GenBank/DDBJ whole genome shotgun (WGS) entry which is preliminary data.</text>
</comment>
<organism evidence="2 3">
    <name type="scientific">Actinomyces gaoshouyii</name>
    <dbReference type="NCBI Taxonomy" id="1960083"/>
    <lineage>
        <taxon>Bacteria</taxon>
        <taxon>Bacillati</taxon>
        <taxon>Actinomycetota</taxon>
        <taxon>Actinomycetes</taxon>
        <taxon>Actinomycetales</taxon>
        <taxon>Actinomycetaceae</taxon>
        <taxon>Actinomyces</taxon>
    </lineage>
</organism>
<dbReference type="SUPFAM" id="SSF56112">
    <property type="entry name" value="Protein kinase-like (PK-like)"/>
    <property type="match status" value="1"/>
</dbReference>
<proteinExistence type="predicted"/>
<dbReference type="Gene3D" id="3.90.1200.10">
    <property type="match status" value="1"/>
</dbReference>
<dbReference type="AlphaFoldDB" id="A0A8H9HBQ1"/>
<sequence length="427" mass="45191">MCAGAECGRLIGMSPSSASREPEEVALLTGPRAASVLSAALAPAGRRLDSWEVHSVHHRPGAGVSVGYTAVVLSADGRRSTEYLCATTARLTNPQAPGLTRVAPTGGDGPAVHVWRHPGDPELPALPVACTPSLLSQRLGSPVKAMMVAYRPTRRAVVKVTFADSSTAYAKVLRPSQSRALAHRHRMLTAAGVPAPEVLRDDPDGLVLLSTGKGRSLSGLLSRGMDPEQATRVFNNLTGLLDALPRACLDLPVHPAWSDRARHYAHAAATVLPEHASRARAIADGVAQLMATSDPGPVAPVHGDFYEANVLMDGESVSCLLDVDSLGPGRRVDDLACLLGHVSVLDHLAPASYPRLRPALETWTRLAEKRVDPVALRARAAGVVLSLVAGARREDGGPWRSDAEGRLARAETWLAQARELQARRGPH</sequence>
<protein>
    <recommendedName>
        <fullName evidence="1">Aminoglycoside phosphotransferase domain-containing protein</fullName>
    </recommendedName>
</protein>
<dbReference type="Pfam" id="PF01636">
    <property type="entry name" value="APH"/>
    <property type="match status" value="1"/>
</dbReference>
<evidence type="ECO:0000259" key="1">
    <source>
        <dbReference type="Pfam" id="PF01636"/>
    </source>
</evidence>
<dbReference type="Proteomes" id="UP000614239">
    <property type="component" value="Unassembled WGS sequence"/>
</dbReference>
<feature type="domain" description="Aminoglycoside phosphotransferase" evidence="1">
    <location>
        <begin position="170"/>
        <end position="341"/>
    </location>
</feature>
<accession>A0A8H9HBQ1</accession>
<evidence type="ECO:0000313" key="2">
    <source>
        <dbReference type="EMBL" id="GGO98767.1"/>
    </source>
</evidence>
<reference evidence="2" key="2">
    <citation type="submission" date="2020-09" db="EMBL/GenBank/DDBJ databases">
        <authorList>
            <person name="Sun Q."/>
            <person name="Zhou Y."/>
        </authorList>
    </citation>
    <scope>NUCLEOTIDE SEQUENCE</scope>
    <source>
        <strain evidence="2">CGMCC 4.7372</strain>
    </source>
</reference>